<comment type="caution">
    <text evidence="1">The sequence shown here is derived from an EMBL/GenBank/DDBJ whole genome shotgun (WGS) entry which is preliminary data.</text>
</comment>
<proteinExistence type="predicted"/>
<dbReference type="EMBL" id="MNZM01000078">
    <property type="protein sequence ID" value="OIP83626.1"/>
    <property type="molecule type" value="Genomic_DNA"/>
</dbReference>
<evidence type="ECO:0008006" key="3">
    <source>
        <dbReference type="Google" id="ProtNLM"/>
    </source>
</evidence>
<dbReference type="Proteomes" id="UP000183758">
    <property type="component" value="Unassembled WGS sequence"/>
</dbReference>
<reference evidence="1 2" key="1">
    <citation type="journal article" date="2016" name="Environ. Microbiol.">
        <title>Genomic resolution of a cold subsurface aquifer community provides metabolic insights for novel microbes adapted to high CO concentrations.</title>
        <authorList>
            <person name="Probst A.J."/>
            <person name="Castelle C.J."/>
            <person name="Singh A."/>
            <person name="Brown C.T."/>
            <person name="Anantharaman K."/>
            <person name="Sharon I."/>
            <person name="Hug L.A."/>
            <person name="Burstein D."/>
            <person name="Emerson J.B."/>
            <person name="Thomas B.C."/>
            <person name="Banfield J.F."/>
        </authorList>
    </citation>
    <scope>NUCLEOTIDE SEQUENCE [LARGE SCALE GENOMIC DNA]</scope>
    <source>
        <strain evidence="1">CG2_30_33_16</strain>
    </source>
</reference>
<organism evidence="1 2">
    <name type="scientific">Candidatus Roizmanbacteria bacterium CG2_30_33_16</name>
    <dbReference type="NCBI Taxonomy" id="1805340"/>
    <lineage>
        <taxon>Bacteria</taxon>
        <taxon>Candidatus Roizmaniibacteriota</taxon>
    </lineage>
</organism>
<gene>
    <name evidence="1" type="ORF">AUK04_03165</name>
</gene>
<evidence type="ECO:0000313" key="1">
    <source>
        <dbReference type="EMBL" id="OIP83626.1"/>
    </source>
</evidence>
<evidence type="ECO:0000313" key="2">
    <source>
        <dbReference type="Proteomes" id="UP000183758"/>
    </source>
</evidence>
<protein>
    <recommendedName>
        <fullName evidence="3">Zinc/iron-chelating domain-containing protein</fullName>
    </recommendedName>
</protein>
<dbReference type="AlphaFoldDB" id="A0A1J5HPB4"/>
<accession>A0A1J5HPB4</accession>
<name>A0A1J5HPB4_9BACT</name>
<sequence>MVEQIISHDTYQEFLNMRISSKPYVVYTPKERRVPRRISSCQDCIGSCCMLTRINALSVGEFEHVARVTYPVDILWQIDFQVQWPLSESRYPYLALTFVVSGLLNNPYFRAIMNDDRPCSITPATACGHLKEDGHCGSYEARPRTCHEFRCGCDIVTAKQNVIPVKTGI</sequence>